<sequence>MQPKRVCISVSRRPITFKMLFFRDSVSVWPSCF</sequence>
<evidence type="ECO:0000313" key="2">
    <source>
        <dbReference type="Proteomes" id="UP000007319"/>
    </source>
</evidence>
<protein>
    <submittedName>
        <fullName evidence="1">Uncharacterized protein</fullName>
    </submittedName>
</protein>
<dbReference type="AlphaFoldDB" id="A0A9P1JNN5"/>
<dbReference type="EMBL" id="HE577327">
    <property type="protein sequence ID" value="CCC96841.1"/>
    <property type="molecule type" value="Genomic_DNA"/>
</dbReference>
<dbReference type="Proteomes" id="UP000007319">
    <property type="component" value="Chromosome"/>
</dbReference>
<reference evidence="1 2" key="1">
    <citation type="journal article" date="2011" name="PLoS Genet.">
        <title>Azospirillum genomes reveal transition of bacteria from aquatic to terrestrial environments.</title>
        <authorList>
            <person name="Wisniewski-Dye F."/>
            <person name="Borziak K."/>
            <person name="Khalsa-Moyers G."/>
            <person name="Alexandre G."/>
            <person name="Sukharnikov L.O."/>
            <person name="Wuichet K."/>
            <person name="Hurst G.B."/>
            <person name="McDonald W.H."/>
            <person name="Robertson J.S."/>
            <person name="Barbe V."/>
            <person name="Calteau A."/>
            <person name="Rouy Z."/>
            <person name="Mangenot S."/>
            <person name="Prigent-Combaret C."/>
            <person name="Normand P."/>
            <person name="Boyer M."/>
            <person name="Siguier P."/>
            <person name="Dessaux Y."/>
            <person name="Elmerich C."/>
            <person name="Condemine G."/>
            <person name="Krishnen G."/>
            <person name="Kennedy I."/>
            <person name="Paterson A.H."/>
            <person name="Gonzalez V."/>
            <person name="Mavingui P."/>
            <person name="Zhulin I.B."/>
        </authorList>
    </citation>
    <scope>NUCLEOTIDE SEQUENCE [LARGE SCALE GENOMIC DNA]</scope>
    <source>
        <strain evidence="1 2">Sp245</strain>
    </source>
</reference>
<accession>A0A9P1JNN5</accession>
<keyword evidence="2" id="KW-1185">Reference proteome</keyword>
<organism evidence="1 2">
    <name type="scientific">Azospirillum baldaniorum</name>
    <dbReference type="NCBI Taxonomy" id="1064539"/>
    <lineage>
        <taxon>Bacteria</taxon>
        <taxon>Pseudomonadati</taxon>
        <taxon>Pseudomonadota</taxon>
        <taxon>Alphaproteobacteria</taxon>
        <taxon>Rhodospirillales</taxon>
        <taxon>Azospirillaceae</taxon>
        <taxon>Azospirillum</taxon>
    </lineage>
</organism>
<proteinExistence type="predicted"/>
<name>A0A9P1JNN5_9PROT</name>
<dbReference type="KEGG" id="abs:AZOBR_40010"/>
<gene>
    <name evidence="1" type="ORF">AZOBR_40010</name>
</gene>
<evidence type="ECO:0000313" key="1">
    <source>
        <dbReference type="EMBL" id="CCC96841.1"/>
    </source>
</evidence>